<accession>A0A1G2SLT2</accession>
<reference evidence="2 3" key="1">
    <citation type="journal article" date="2016" name="Nat. Commun.">
        <title>Thousands of microbial genomes shed light on interconnected biogeochemical processes in an aquifer system.</title>
        <authorList>
            <person name="Anantharaman K."/>
            <person name="Brown C.T."/>
            <person name="Hug L.A."/>
            <person name="Sharon I."/>
            <person name="Castelle C.J."/>
            <person name="Probst A.J."/>
            <person name="Thomas B.C."/>
            <person name="Singh A."/>
            <person name="Wilkins M.J."/>
            <person name="Karaoz U."/>
            <person name="Brodie E.L."/>
            <person name="Williams K.H."/>
            <person name="Hubbard S.S."/>
            <person name="Banfield J.F."/>
        </authorList>
    </citation>
    <scope>NUCLEOTIDE SEQUENCE [LARGE SCALE GENOMIC DNA]</scope>
</reference>
<proteinExistence type="predicted"/>
<keyword evidence="1" id="KW-0812">Transmembrane</keyword>
<keyword evidence="1" id="KW-0472">Membrane</keyword>
<name>A0A1G2SLT2_9BACT</name>
<comment type="caution">
    <text evidence="2">The sequence shown here is derived from an EMBL/GenBank/DDBJ whole genome shotgun (WGS) entry which is preliminary data.</text>
</comment>
<feature type="transmembrane region" description="Helical" evidence="1">
    <location>
        <begin position="30"/>
        <end position="57"/>
    </location>
</feature>
<evidence type="ECO:0000256" key="1">
    <source>
        <dbReference type="SAM" id="Phobius"/>
    </source>
</evidence>
<dbReference type="Proteomes" id="UP000178168">
    <property type="component" value="Unassembled WGS sequence"/>
</dbReference>
<evidence type="ECO:0000313" key="2">
    <source>
        <dbReference type="EMBL" id="OHA86053.1"/>
    </source>
</evidence>
<organism evidence="2 3">
    <name type="scientific">Candidatus Yonathbacteria bacterium RIFOXYD1_FULL_52_36</name>
    <dbReference type="NCBI Taxonomy" id="1802730"/>
    <lineage>
        <taxon>Bacteria</taxon>
        <taxon>Candidatus Yonathiibacteriota</taxon>
    </lineage>
</organism>
<protein>
    <submittedName>
        <fullName evidence="2">Uncharacterized protein</fullName>
    </submittedName>
</protein>
<sequence>MNEQELATRITAIEEKLEAVLVAVERVRKYFLWILWGSVAIFVLPLIGLVFAIPAFLSIYDSFGTL</sequence>
<dbReference type="EMBL" id="MHUZ01000010">
    <property type="protein sequence ID" value="OHA86053.1"/>
    <property type="molecule type" value="Genomic_DNA"/>
</dbReference>
<dbReference type="AlphaFoldDB" id="A0A1G2SLT2"/>
<keyword evidence="1" id="KW-1133">Transmembrane helix</keyword>
<evidence type="ECO:0000313" key="3">
    <source>
        <dbReference type="Proteomes" id="UP000178168"/>
    </source>
</evidence>
<gene>
    <name evidence="2" type="ORF">A2591_01515</name>
</gene>